<sequence length="78" mass="8601">MNVNEDLAEKKQIASKNPTHVILTLKLVNSSSSSNCIAASWWNISWHFNFPLLPDILVQFVALSFVGRQGENGVCSPS</sequence>
<gene>
    <name evidence="1" type="ORF">T01_2628</name>
</gene>
<dbReference type="EMBL" id="JYDH01000086">
    <property type="protein sequence ID" value="KRY33151.1"/>
    <property type="molecule type" value="Genomic_DNA"/>
</dbReference>
<keyword evidence="2" id="KW-1185">Reference proteome</keyword>
<proteinExistence type="predicted"/>
<evidence type="ECO:0000313" key="2">
    <source>
        <dbReference type="Proteomes" id="UP000054776"/>
    </source>
</evidence>
<accession>A0A0V1B844</accession>
<dbReference type="Proteomes" id="UP000054776">
    <property type="component" value="Unassembled WGS sequence"/>
</dbReference>
<reference evidence="1 2" key="1">
    <citation type="submission" date="2015-01" db="EMBL/GenBank/DDBJ databases">
        <title>Evolution of Trichinella species and genotypes.</title>
        <authorList>
            <person name="Korhonen P.K."/>
            <person name="Edoardo P."/>
            <person name="Giuseppe L.R."/>
            <person name="Gasser R.B."/>
        </authorList>
    </citation>
    <scope>NUCLEOTIDE SEQUENCE [LARGE SCALE GENOMIC DNA]</scope>
    <source>
        <strain evidence="1">ISS3</strain>
    </source>
</reference>
<protein>
    <submittedName>
        <fullName evidence="1">Uncharacterized protein</fullName>
    </submittedName>
</protein>
<organism evidence="1 2">
    <name type="scientific">Trichinella spiralis</name>
    <name type="common">Trichina worm</name>
    <dbReference type="NCBI Taxonomy" id="6334"/>
    <lineage>
        <taxon>Eukaryota</taxon>
        <taxon>Metazoa</taxon>
        <taxon>Ecdysozoa</taxon>
        <taxon>Nematoda</taxon>
        <taxon>Enoplea</taxon>
        <taxon>Dorylaimia</taxon>
        <taxon>Trichinellida</taxon>
        <taxon>Trichinellidae</taxon>
        <taxon>Trichinella</taxon>
    </lineage>
</organism>
<evidence type="ECO:0000313" key="1">
    <source>
        <dbReference type="EMBL" id="KRY33151.1"/>
    </source>
</evidence>
<dbReference type="InParanoid" id="A0A0V1B844"/>
<dbReference type="AlphaFoldDB" id="A0A0V1B844"/>
<name>A0A0V1B844_TRISP</name>
<comment type="caution">
    <text evidence="1">The sequence shown here is derived from an EMBL/GenBank/DDBJ whole genome shotgun (WGS) entry which is preliminary data.</text>
</comment>